<evidence type="ECO:0000313" key="2">
    <source>
        <dbReference type="Proteomes" id="UP000041882"/>
    </source>
</evidence>
<dbReference type="EMBL" id="CQAW01000002">
    <property type="protein sequence ID" value="CNH09588.1"/>
    <property type="molecule type" value="Genomic_DNA"/>
</dbReference>
<keyword evidence="1" id="KW-0969">Cilium</keyword>
<keyword evidence="1" id="KW-0489">Methyltransferase</keyword>
<keyword evidence="1" id="KW-0966">Cell projection</keyword>
<dbReference type="PROSITE" id="PS51257">
    <property type="entry name" value="PROKAR_LIPOPROTEIN"/>
    <property type="match status" value="1"/>
</dbReference>
<name>A0A0T9NH87_9GAMM</name>
<reference evidence="2" key="1">
    <citation type="submission" date="2015-03" db="EMBL/GenBank/DDBJ databases">
        <authorList>
            <consortium name="Pathogen Informatics"/>
            <person name="Murphy D."/>
        </authorList>
    </citation>
    <scope>NUCLEOTIDE SEQUENCE [LARGE SCALE GENOMIC DNA]</scope>
    <source>
        <strain evidence="2">IP6945</strain>
    </source>
</reference>
<gene>
    <name evidence="1" type="primary">fliB</name>
    <name evidence="1" type="ORF">ERS008472_00512</name>
</gene>
<dbReference type="AlphaFoldDB" id="A0A0T9NH87"/>
<dbReference type="NCBIfam" id="NF038110">
    <property type="entry name" value="Lys_methyl_FliB"/>
    <property type="match status" value="1"/>
</dbReference>
<keyword evidence="1" id="KW-0282">Flagellum</keyword>
<dbReference type="GO" id="GO:0032259">
    <property type="term" value="P:methylation"/>
    <property type="evidence" value="ECO:0007669"/>
    <property type="project" value="UniProtKB-KW"/>
</dbReference>
<evidence type="ECO:0000313" key="1">
    <source>
        <dbReference type="EMBL" id="CNH09588.1"/>
    </source>
</evidence>
<accession>A0A0T9NH87</accession>
<dbReference type="Proteomes" id="UP000041882">
    <property type="component" value="Unassembled WGS sequence"/>
</dbReference>
<protein>
    <submittedName>
        <fullName evidence="1">Flagellin lysine-N-methylase</fullName>
        <ecNumber evidence="1">2.1.1.-</ecNumber>
    </submittedName>
</protein>
<proteinExistence type="predicted"/>
<dbReference type="EC" id="2.1.1.-" evidence="1"/>
<keyword evidence="2" id="KW-1185">Reference proteome</keyword>
<sequence length="401" mass="46700">MKYLQIIQPSFVNNFSCVGSACRDHCCNGWDISIDKNTYRKYKKSQNQTIRDIAIKNISVTRVNQSNWAKIRLKEDGNCPYLDEARLCKVHKSLGGEALSETCSSYPRSSHQYKTEKFNTLTLSCPEVARLVLFDPNAFNMHEETVKQQYNFNKKEIDAEGQMINFYCNQLIMISGDNIDENIYAVNLFIQCFQDIDKDAEDKAQIISTLYDAICEKLTSGDIAQEMATIPLNANARWHFLMMFQRRTVSASKVRGQKTLFNYMAFLIHHLMNDVDVNQLEERMELLSSTWKERVLPLLNQHPHILRNFFQYNFYHNQFALNKIETIDKDFYAYTIDFFIIKSVISAFVIYNNTLSENDIINIIYSYSIFRIHNGSAQKFLLLNVDKVNESDNITLLNILN</sequence>
<dbReference type="RefSeq" id="WP_050112502.1">
    <property type="nucleotide sequence ID" value="NZ_CQAW01000002.1"/>
</dbReference>
<dbReference type="GO" id="GO:0008168">
    <property type="term" value="F:methyltransferase activity"/>
    <property type="evidence" value="ECO:0007669"/>
    <property type="project" value="UniProtKB-KW"/>
</dbReference>
<organism evidence="1 2">
    <name type="scientific">Yersinia thracica</name>
    <dbReference type="NCBI Taxonomy" id="2890319"/>
    <lineage>
        <taxon>Bacteria</taxon>
        <taxon>Pseudomonadati</taxon>
        <taxon>Pseudomonadota</taxon>
        <taxon>Gammaproteobacteria</taxon>
        <taxon>Enterobacterales</taxon>
        <taxon>Yersiniaceae</taxon>
        <taxon>Yersinia</taxon>
    </lineage>
</organism>
<keyword evidence="1" id="KW-0808">Transferase</keyword>